<gene>
    <name evidence="4" type="primary">LOC116209240</name>
</gene>
<keyword evidence="2" id="KW-1133">Transmembrane helix</keyword>
<evidence type="ECO:0000313" key="3">
    <source>
        <dbReference type="Proteomes" id="UP000515151"/>
    </source>
</evidence>
<dbReference type="GeneID" id="116209240"/>
<dbReference type="Proteomes" id="UP000515151">
    <property type="component" value="Chromosome 5"/>
</dbReference>
<reference evidence="4" key="2">
    <citation type="submission" date="2025-08" db="UniProtKB">
        <authorList>
            <consortium name="RefSeq"/>
        </authorList>
    </citation>
    <scope>IDENTIFICATION</scope>
    <source>
        <tissue evidence="4">Leaf</tissue>
    </source>
</reference>
<keyword evidence="3" id="KW-1185">Reference proteome</keyword>
<evidence type="ECO:0000313" key="4">
    <source>
        <dbReference type="RefSeq" id="XP_031398689.1"/>
    </source>
</evidence>
<proteinExistence type="predicted"/>
<dbReference type="AlphaFoldDB" id="A0A6P8DWC6"/>
<dbReference type="RefSeq" id="XP_031398689.1">
    <property type="nucleotide sequence ID" value="XM_031542829.1"/>
</dbReference>
<organism evidence="3 4">
    <name type="scientific">Punica granatum</name>
    <name type="common">Pomegranate</name>
    <dbReference type="NCBI Taxonomy" id="22663"/>
    <lineage>
        <taxon>Eukaryota</taxon>
        <taxon>Viridiplantae</taxon>
        <taxon>Streptophyta</taxon>
        <taxon>Embryophyta</taxon>
        <taxon>Tracheophyta</taxon>
        <taxon>Spermatophyta</taxon>
        <taxon>Magnoliopsida</taxon>
        <taxon>eudicotyledons</taxon>
        <taxon>Gunneridae</taxon>
        <taxon>Pentapetalae</taxon>
        <taxon>rosids</taxon>
        <taxon>malvids</taxon>
        <taxon>Myrtales</taxon>
        <taxon>Lythraceae</taxon>
        <taxon>Punica</taxon>
    </lineage>
</organism>
<sequence>MAQNLPLSSFHIYLVYIKNKPPHFDNKLLRRSTPIVERYTKMRTRPVMVFALLLLMMVASSCSAMEQRAGFMVMREREGGGRRLLREGGADEEDNEPLQYSGSIATDDNHHGIPLRKYPP</sequence>
<reference evidence="3" key="1">
    <citation type="journal article" date="2020" name="Plant Biotechnol. J.">
        <title>The pomegranate (Punica granatum L.) draft genome dissects genetic divergence between soft- and hard-seeded cultivars.</title>
        <authorList>
            <person name="Luo X."/>
            <person name="Li H."/>
            <person name="Wu Z."/>
            <person name="Yao W."/>
            <person name="Zhao P."/>
            <person name="Cao D."/>
            <person name="Yu H."/>
            <person name="Li K."/>
            <person name="Poudel K."/>
            <person name="Zhao D."/>
            <person name="Zhang F."/>
            <person name="Xia X."/>
            <person name="Chen L."/>
            <person name="Wang Q."/>
            <person name="Jing D."/>
            <person name="Cao S."/>
        </authorList>
    </citation>
    <scope>NUCLEOTIDE SEQUENCE [LARGE SCALE GENOMIC DNA]</scope>
    <source>
        <strain evidence="3">cv. Tunisia</strain>
    </source>
</reference>
<keyword evidence="2" id="KW-0812">Transmembrane</keyword>
<evidence type="ECO:0000256" key="2">
    <source>
        <dbReference type="SAM" id="Phobius"/>
    </source>
</evidence>
<name>A0A6P8DWC6_PUNGR</name>
<protein>
    <submittedName>
        <fullName evidence="4">Uncharacterized protein LOC116209240</fullName>
    </submittedName>
</protein>
<evidence type="ECO:0000256" key="1">
    <source>
        <dbReference type="SAM" id="MobiDB-lite"/>
    </source>
</evidence>
<keyword evidence="2" id="KW-0472">Membrane</keyword>
<feature type="transmembrane region" description="Helical" evidence="2">
    <location>
        <begin position="47"/>
        <end position="65"/>
    </location>
</feature>
<feature type="region of interest" description="Disordered" evidence="1">
    <location>
        <begin position="82"/>
        <end position="120"/>
    </location>
</feature>
<accession>A0A6P8DWC6</accession>